<comment type="caution">
    <text evidence="3">The sequence shown here is derived from an EMBL/GenBank/DDBJ whole genome shotgun (WGS) entry which is preliminary data.</text>
</comment>
<protein>
    <recommendedName>
        <fullName evidence="5">Cation-dependent mannose-6-phosphate receptor</fullName>
    </recommendedName>
</protein>
<keyword evidence="2" id="KW-0472">Membrane</keyword>
<dbReference type="EMBL" id="MTYJ01000047">
    <property type="protein sequence ID" value="OQV18677.1"/>
    <property type="molecule type" value="Genomic_DNA"/>
</dbReference>
<dbReference type="InterPro" id="IPR028927">
    <property type="entry name" value="Man-6-P_rcpt"/>
</dbReference>
<dbReference type="GO" id="GO:0000139">
    <property type="term" value="C:Golgi membrane"/>
    <property type="evidence" value="ECO:0007669"/>
    <property type="project" value="UniProtKB-SubCell"/>
</dbReference>
<evidence type="ECO:0000256" key="1">
    <source>
        <dbReference type="ARBA" id="ARBA00023180"/>
    </source>
</evidence>
<evidence type="ECO:0000313" key="3">
    <source>
        <dbReference type="EMBL" id="OQV18677.1"/>
    </source>
</evidence>
<dbReference type="Proteomes" id="UP000192578">
    <property type="component" value="Unassembled WGS sequence"/>
</dbReference>
<dbReference type="AlphaFoldDB" id="A0A1W0WU47"/>
<gene>
    <name evidence="3" type="ORF">BV898_07307</name>
</gene>
<organism evidence="3 4">
    <name type="scientific">Hypsibius exemplaris</name>
    <name type="common">Freshwater tardigrade</name>
    <dbReference type="NCBI Taxonomy" id="2072580"/>
    <lineage>
        <taxon>Eukaryota</taxon>
        <taxon>Metazoa</taxon>
        <taxon>Ecdysozoa</taxon>
        <taxon>Tardigrada</taxon>
        <taxon>Eutardigrada</taxon>
        <taxon>Parachela</taxon>
        <taxon>Hypsibioidea</taxon>
        <taxon>Hypsibiidae</taxon>
        <taxon>Hypsibius</taxon>
    </lineage>
</organism>
<reference evidence="4" key="1">
    <citation type="submission" date="2017-01" db="EMBL/GenBank/DDBJ databases">
        <title>Comparative genomics of anhydrobiosis in the tardigrade Hypsibius dujardini.</title>
        <authorList>
            <person name="Yoshida Y."/>
            <person name="Koutsovoulos G."/>
            <person name="Laetsch D."/>
            <person name="Stevens L."/>
            <person name="Kumar S."/>
            <person name="Horikawa D."/>
            <person name="Ishino K."/>
            <person name="Komine S."/>
            <person name="Tomita M."/>
            <person name="Blaxter M."/>
            <person name="Arakawa K."/>
        </authorList>
    </citation>
    <scope>NUCLEOTIDE SEQUENCE [LARGE SCALE GENOMIC DNA]</scope>
    <source>
        <strain evidence="4">Z151</strain>
    </source>
</reference>
<dbReference type="PANTHER" id="PTHR15071:SF0">
    <property type="entry name" value="MANNOSE 6-PHOSPHATE RECEPTOR-LIKE PROTEIN 1"/>
    <property type="match status" value="1"/>
</dbReference>
<keyword evidence="1" id="KW-0325">Glycoprotein</keyword>
<keyword evidence="2" id="KW-1133">Transmembrane helix</keyword>
<feature type="transmembrane region" description="Helical" evidence="2">
    <location>
        <begin position="57"/>
        <end position="76"/>
    </location>
</feature>
<sequence length="122" mass="12941">MDWKMVCLATVAVGTVLSTGEAGCDKGMRRGGLSPVASAVLADPCSELEHGLSVGSMLLIIFFSVLAAYFVIGVAVRKFIGGAVGYEAIPNYAFWSDLPLLMKDGALFAFSGCRPEVVYERI</sequence>
<dbReference type="OrthoDB" id="29460at2759"/>
<dbReference type="GO" id="GO:0005802">
    <property type="term" value="C:trans-Golgi network"/>
    <property type="evidence" value="ECO:0007669"/>
    <property type="project" value="TreeGrafter"/>
</dbReference>
<evidence type="ECO:0008006" key="5">
    <source>
        <dbReference type="Google" id="ProtNLM"/>
    </source>
</evidence>
<dbReference type="PANTHER" id="PTHR15071">
    <property type="entry name" value="MANNOSE-6-PHOSPHATE RECEPTOR FAMILY MEMBER"/>
    <property type="match status" value="1"/>
</dbReference>
<keyword evidence="2" id="KW-0812">Transmembrane</keyword>
<dbReference type="Pfam" id="PF02157">
    <property type="entry name" value="Man-6-P_recep"/>
    <property type="match status" value="1"/>
</dbReference>
<name>A0A1W0WU47_HYPEX</name>
<proteinExistence type="predicted"/>
<evidence type="ECO:0000313" key="4">
    <source>
        <dbReference type="Proteomes" id="UP000192578"/>
    </source>
</evidence>
<accession>A0A1W0WU47</accession>
<evidence type="ECO:0000256" key="2">
    <source>
        <dbReference type="SAM" id="Phobius"/>
    </source>
</evidence>
<keyword evidence="4" id="KW-1185">Reference proteome</keyword>